<keyword evidence="5 7" id="KW-1133">Transmembrane helix</keyword>
<evidence type="ECO:0000256" key="5">
    <source>
        <dbReference type="ARBA" id="ARBA00022989"/>
    </source>
</evidence>
<comment type="similarity">
    <text evidence="2">Belongs to the EamA transporter family.</text>
</comment>
<feature type="transmembrane region" description="Helical" evidence="7">
    <location>
        <begin position="155"/>
        <end position="174"/>
    </location>
</feature>
<reference evidence="9" key="1">
    <citation type="submission" date="2023-03" db="EMBL/GenBank/DDBJ databases">
        <authorList>
            <person name="Shen W."/>
            <person name="Cai J."/>
        </authorList>
    </citation>
    <scope>NUCLEOTIDE SEQUENCE</scope>
    <source>
        <strain evidence="9">P82-2</strain>
    </source>
</reference>
<dbReference type="Proteomes" id="UP001180515">
    <property type="component" value="Unassembled WGS sequence"/>
</dbReference>
<evidence type="ECO:0000256" key="3">
    <source>
        <dbReference type="ARBA" id="ARBA00022475"/>
    </source>
</evidence>
<keyword evidence="6 7" id="KW-0472">Membrane</keyword>
<feature type="transmembrane region" description="Helical" evidence="7">
    <location>
        <begin position="281"/>
        <end position="298"/>
    </location>
</feature>
<gene>
    <name evidence="9" type="ORF">P7G31_06300</name>
</gene>
<dbReference type="GO" id="GO:0005886">
    <property type="term" value="C:plasma membrane"/>
    <property type="evidence" value="ECO:0007669"/>
    <property type="project" value="UniProtKB-SubCell"/>
</dbReference>
<protein>
    <submittedName>
        <fullName evidence="9">DMT family transporter</fullName>
    </submittedName>
</protein>
<dbReference type="EMBL" id="JARQAG010000008">
    <property type="protein sequence ID" value="MDT2731855.1"/>
    <property type="molecule type" value="Genomic_DNA"/>
</dbReference>
<dbReference type="Gene3D" id="1.10.3730.20">
    <property type="match status" value="1"/>
</dbReference>
<comment type="caution">
    <text evidence="9">The sequence shown here is derived from an EMBL/GenBank/DDBJ whole genome shotgun (WGS) entry which is preliminary data.</text>
</comment>
<evidence type="ECO:0000313" key="9">
    <source>
        <dbReference type="EMBL" id="MDT2731855.1"/>
    </source>
</evidence>
<dbReference type="PANTHER" id="PTHR32322:SF18">
    <property type="entry name" value="S-ADENOSYLMETHIONINE_S-ADENOSYLHOMOCYSTEINE TRANSPORTER"/>
    <property type="match status" value="1"/>
</dbReference>
<dbReference type="InterPro" id="IPR037185">
    <property type="entry name" value="EmrE-like"/>
</dbReference>
<evidence type="ECO:0000259" key="8">
    <source>
        <dbReference type="Pfam" id="PF00892"/>
    </source>
</evidence>
<dbReference type="RefSeq" id="WP_004347132.1">
    <property type="nucleotide sequence ID" value="NZ_CBCPIC010000010.1"/>
</dbReference>
<comment type="subcellular location">
    <subcellularLocation>
        <location evidence="1">Cell membrane</location>
        <topology evidence="1">Multi-pass membrane protein</topology>
    </subcellularLocation>
</comment>
<feature type="transmembrane region" description="Helical" evidence="7">
    <location>
        <begin position="224"/>
        <end position="244"/>
    </location>
</feature>
<organism evidence="9 10">
    <name type="scientific">Streptococcus parauberis</name>
    <dbReference type="NCBI Taxonomy" id="1348"/>
    <lineage>
        <taxon>Bacteria</taxon>
        <taxon>Bacillati</taxon>
        <taxon>Bacillota</taxon>
        <taxon>Bacilli</taxon>
        <taxon>Lactobacillales</taxon>
        <taxon>Streptococcaceae</taxon>
        <taxon>Streptococcus</taxon>
    </lineage>
</organism>
<dbReference type="InterPro" id="IPR050638">
    <property type="entry name" value="AA-Vitamin_Transporters"/>
</dbReference>
<keyword evidence="3" id="KW-1003">Cell membrane</keyword>
<accession>A0AAE4HVA1</accession>
<feature type="transmembrane region" description="Helical" evidence="7">
    <location>
        <begin position="130"/>
        <end position="149"/>
    </location>
</feature>
<evidence type="ECO:0000256" key="1">
    <source>
        <dbReference type="ARBA" id="ARBA00004651"/>
    </source>
</evidence>
<feature type="transmembrane region" description="Helical" evidence="7">
    <location>
        <begin position="42"/>
        <end position="63"/>
    </location>
</feature>
<dbReference type="Pfam" id="PF00892">
    <property type="entry name" value="EamA"/>
    <property type="match status" value="2"/>
</dbReference>
<feature type="transmembrane region" description="Helical" evidence="7">
    <location>
        <begin position="186"/>
        <end position="204"/>
    </location>
</feature>
<feature type="transmembrane region" description="Helical" evidence="7">
    <location>
        <begin position="256"/>
        <end position="275"/>
    </location>
</feature>
<feature type="transmembrane region" description="Helical" evidence="7">
    <location>
        <begin position="9"/>
        <end position="30"/>
    </location>
</feature>
<feature type="transmembrane region" description="Helical" evidence="7">
    <location>
        <begin position="75"/>
        <end position="96"/>
    </location>
</feature>
<dbReference type="SUPFAM" id="SSF103481">
    <property type="entry name" value="Multidrug resistance efflux transporter EmrE"/>
    <property type="match status" value="2"/>
</dbReference>
<name>A0AAE4HVA1_9STRE</name>
<evidence type="ECO:0000256" key="4">
    <source>
        <dbReference type="ARBA" id="ARBA00022692"/>
    </source>
</evidence>
<feature type="domain" description="EamA" evidence="8">
    <location>
        <begin position="11"/>
        <end position="144"/>
    </location>
</feature>
<evidence type="ECO:0000313" key="10">
    <source>
        <dbReference type="Proteomes" id="UP001180515"/>
    </source>
</evidence>
<feature type="domain" description="EamA" evidence="8">
    <location>
        <begin position="156"/>
        <end position="296"/>
    </location>
</feature>
<dbReference type="InterPro" id="IPR000620">
    <property type="entry name" value="EamA_dom"/>
</dbReference>
<evidence type="ECO:0000256" key="6">
    <source>
        <dbReference type="ARBA" id="ARBA00023136"/>
    </source>
</evidence>
<dbReference type="PANTHER" id="PTHR32322">
    <property type="entry name" value="INNER MEMBRANE TRANSPORTER"/>
    <property type="match status" value="1"/>
</dbReference>
<evidence type="ECO:0000256" key="7">
    <source>
        <dbReference type="SAM" id="Phobius"/>
    </source>
</evidence>
<dbReference type="AlphaFoldDB" id="A0AAE4HVA1"/>
<feature type="transmembrane region" description="Helical" evidence="7">
    <location>
        <begin position="102"/>
        <end position="121"/>
    </location>
</feature>
<keyword evidence="4 7" id="KW-0812">Transmembrane</keyword>
<proteinExistence type="inferred from homology"/>
<sequence length="300" mass="31715">MTNNTKKDLIIGSLCAIGCEILFGLSYLFTKEAGQTASALALLGWRFLVAALFLLILFVIGLIRVNFKGKSIKYVLLAAIFSPVLYFLGETLGINLTTASESGAFLASIPVMALIAATLILKEKPSMHQIVGIAITVSGVLLSVMAVGISASFSVLGYAMLFLAVLSYALYCVYVDKASHFTGVELTVVMILLGFLVFASLAIGEAIVHQNLSQLIILPFENKTFALAILYQGIGCSVLAFFLSNVAIAKIGVNRTASFIGVSTAVAIVFGVLILGESFTGLQIFGVLAIMIGVYTSNKG</sequence>
<evidence type="ECO:0000256" key="2">
    <source>
        <dbReference type="ARBA" id="ARBA00007362"/>
    </source>
</evidence>